<dbReference type="Proteomes" id="UP000707535">
    <property type="component" value="Unassembled WGS sequence"/>
</dbReference>
<dbReference type="EMBL" id="DYXG01000088">
    <property type="protein sequence ID" value="HJE97645.1"/>
    <property type="molecule type" value="Genomic_DNA"/>
</dbReference>
<evidence type="ECO:0000256" key="3">
    <source>
        <dbReference type="ARBA" id="ARBA00022643"/>
    </source>
</evidence>
<reference evidence="7" key="1">
    <citation type="journal article" date="2021" name="PeerJ">
        <title>Extensive microbial diversity within the chicken gut microbiome revealed by metagenomics and culture.</title>
        <authorList>
            <person name="Gilroy R."/>
            <person name="Ravi A."/>
            <person name="Getino M."/>
            <person name="Pursley I."/>
            <person name="Horton D.L."/>
            <person name="Alikhan N.F."/>
            <person name="Baker D."/>
            <person name="Gharbi K."/>
            <person name="Hall N."/>
            <person name="Watson M."/>
            <person name="Adriaenssens E.M."/>
            <person name="Foster-Nyarko E."/>
            <person name="Jarju S."/>
            <person name="Secka A."/>
            <person name="Antonio M."/>
            <person name="Oren A."/>
            <person name="Chaudhuri R.R."/>
            <person name="La Ragione R."/>
            <person name="Hildebrand F."/>
            <person name="Pallen M.J."/>
        </authorList>
    </citation>
    <scope>NUCLEOTIDE SEQUENCE</scope>
    <source>
        <strain evidence="7">CHK174-6876</strain>
    </source>
</reference>
<evidence type="ECO:0000313" key="7">
    <source>
        <dbReference type="EMBL" id="HJE97645.1"/>
    </source>
</evidence>
<dbReference type="CDD" id="cd02146">
    <property type="entry name" value="NfsA-like"/>
    <property type="match status" value="1"/>
</dbReference>
<organism evidence="7 8">
    <name type="scientific">Ligilactobacillus acidipiscis</name>
    <dbReference type="NCBI Taxonomy" id="89059"/>
    <lineage>
        <taxon>Bacteria</taxon>
        <taxon>Bacillati</taxon>
        <taxon>Bacillota</taxon>
        <taxon>Bacilli</taxon>
        <taxon>Lactobacillales</taxon>
        <taxon>Lactobacillaceae</taxon>
        <taxon>Ligilactobacillus</taxon>
    </lineage>
</organism>
<accession>A0A921K234</accession>
<evidence type="ECO:0000313" key="8">
    <source>
        <dbReference type="Proteomes" id="UP000707535"/>
    </source>
</evidence>
<dbReference type="SUPFAM" id="SSF55469">
    <property type="entry name" value="FMN-dependent nitroreductase-like"/>
    <property type="match status" value="1"/>
</dbReference>
<feature type="domain" description="Nitroreductase" evidence="6">
    <location>
        <begin position="18"/>
        <end position="170"/>
    </location>
</feature>
<dbReference type="Gene3D" id="3.40.109.10">
    <property type="entry name" value="NADH Oxidase"/>
    <property type="match status" value="1"/>
</dbReference>
<reference evidence="7" key="2">
    <citation type="submission" date="2021-09" db="EMBL/GenBank/DDBJ databases">
        <authorList>
            <person name="Gilroy R."/>
        </authorList>
    </citation>
    <scope>NUCLEOTIDE SEQUENCE</scope>
    <source>
        <strain evidence="7">CHK174-6876</strain>
    </source>
</reference>
<dbReference type="InterPro" id="IPR029479">
    <property type="entry name" value="Nitroreductase"/>
</dbReference>
<sequence length="258" mass="29324">MTEDEKELSQTITNQLNHKTIRSFKDKSVPKATLNKLLSVASHTATSHFLQSFSVISITDPKLRQQISQISEQKYINANGHLFIFIVDQYRAFSIARQETDQPLKLGSADKFFQGVSDSLLAAQNMINAAESLKLGTVALGSILNDALRLIKLLELPKLTFPILGLIVGYPQQEPQFKPRLPKEMWHFTNQYQTPTNFDSLLAEYDQTIKTYYETRDTNRREETFSSLVTKSALNTPKKRAEIGQAIRKQGFLNDLEI</sequence>
<dbReference type="GO" id="GO:0016491">
    <property type="term" value="F:oxidoreductase activity"/>
    <property type="evidence" value="ECO:0007669"/>
    <property type="project" value="UniProtKB-UniRule"/>
</dbReference>
<dbReference type="InterPro" id="IPR016446">
    <property type="entry name" value="Flavin_OxRdtase_Frp"/>
</dbReference>
<keyword evidence="2 5" id="KW-0285">Flavoprotein</keyword>
<dbReference type="Pfam" id="PF00881">
    <property type="entry name" value="Nitroreductase"/>
    <property type="match status" value="1"/>
</dbReference>
<evidence type="ECO:0000256" key="2">
    <source>
        <dbReference type="ARBA" id="ARBA00022630"/>
    </source>
</evidence>
<gene>
    <name evidence="7" type="ORF">K8V00_08490</name>
</gene>
<comment type="caution">
    <text evidence="7">The sequence shown here is derived from an EMBL/GenBank/DDBJ whole genome shotgun (WGS) entry which is preliminary data.</text>
</comment>
<evidence type="ECO:0000256" key="5">
    <source>
        <dbReference type="PIRNR" id="PIRNR005426"/>
    </source>
</evidence>
<protein>
    <submittedName>
        <fullName evidence="7">NADPH-dependent oxidoreductase</fullName>
    </submittedName>
</protein>
<dbReference type="PANTHER" id="PTHR43425:SF3">
    <property type="entry name" value="NADPH-DEPENDENT OXIDOREDUCTASE"/>
    <property type="match status" value="1"/>
</dbReference>
<dbReference type="InterPro" id="IPR000415">
    <property type="entry name" value="Nitroreductase-like"/>
</dbReference>
<evidence type="ECO:0000256" key="1">
    <source>
        <dbReference type="ARBA" id="ARBA00008366"/>
    </source>
</evidence>
<dbReference type="PANTHER" id="PTHR43425">
    <property type="entry name" value="OXYGEN-INSENSITIVE NADPH NITROREDUCTASE"/>
    <property type="match status" value="1"/>
</dbReference>
<evidence type="ECO:0000259" key="6">
    <source>
        <dbReference type="Pfam" id="PF00881"/>
    </source>
</evidence>
<dbReference type="PIRSF" id="PIRSF005426">
    <property type="entry name" value="Frp"/>
    <property type="match status" value="1"/>
</dbReference>
<name>A0A921K234_9LACO</name>
<keyword evidence="4 5" id="KW-0560">Oxidoreductase</keyword>
<evidence type="ECO:0000256" key="4">
    <source>
        <dbReference type="ARBA" id="ARBA00023002"/>
    </source>
</evidence>
<keyword evidence="5" id="KW-0521">NADP</keyword>
<comment type="similarity">
    <text evidence="1 5">Belongs to the flavin oxidoreductase frp family.</text>
</comment>
<dbReference type="AlphaFoldDB" id="A0A921K234"/>
<proteinExistence type="inferred from homology"/>
<keyword evidence="3 5" id="KW-0288">FMN</keyword>